<protein>
    <submittedName>
        <fullName evidence="1">Uncharacterized protein</fullName>
    </submittedName>
</protein>
<dbReference type="AlphaFoldDB" id="A0A8T2TC23"/>
<evidence type="ECO:0000313" key="1">
    <source>
        <dbReference type="EMBL" id="KAH7416381.1"/>
    </source>
</evidence>
<proteinExistence type="predicted"/>
<name>A0A8T2TC23_CERRI</name>
<evidence type="ECO:0000313" key="2">
    <source>
        <dbReference type="Proteomes" id="UP000825935"/>
    </source>
</evidence>
<gene>
    <name evidence="1" type="ORF">KP509_14G088800</name>
</gene>
<reference evidence="1" key="1">
    <citation type="submission" date="2021-08" db="EMBL/GenBank/DDBJ databases">
        <title>WGS assembly of Ceratopteris richardii.</title>
        <authorList>
            <person name="Marchant D.B."/>
            <person name="Chen G."/>
            <person name="Jenkins J."/>
            <person name="Shu S."/>
            <person name="Leebens-Mack J."/>
            <person name="Grimwood J."/>
            <person name="Schmutz J."/>
            <person name="Soltis P."/>
            <person name="Soltis D."/>
            <person name="Chen Z.-H."/>
        </authorList>
    </citation>
    <scope>NUCLEOTIDE SEQUENCE</scope>
    <source>
        <strain evidence="1">Whitten #5841</strain>
        <tissue evidence="1">Leaf</tissue>
    </source>
</reference>
<organism evidence="1 2">
    <name type="scientific">Ceratopteris richardii</name>
    <name type="common">Triangle waterfern</name>
    <dbReference type="NCBI Taxonomy" id="49495"/>
    <lineage>
        <taxon>Eukaryota</taxon>
        <taxon>Viridiplantae</taxon>
        <taxon>Streptophyta</taxon>
        <taxon>Embryophyta</taxon>
        <taxon>Tracheophyta</taxon>
        <taxon>Polypodiopsida</taxon>
        <taxon>Polypodiidae</taxon>
        <taxon>Polypodiales</taxon>
        <taxon>Pteridineae</taxon>
        <taxon>Pteridaceae</taxon>
        <taxon>Parkerioideae</taxon>
        <taxon>Ceratopteris</taxon>
    </lineage>
</organism>
<keyword evidence="2" id="KW-1185">Reference proteome</keyword>
<dbReference type="Proteomes" id="UP000825935">
    <property type="component" value="Chromosome 14"/>
</dbReference>
<accession>A0A8T2TC23</accession>
<comment type="caution">
    <text evidence="1">The sequence shown here is derived from an EMBL/GenBank/DDBJ whole genome shotgun (WGS) entry which is preliminary data.</text>
</comment>
<sequence length="114" mass="13263">MLRQERLGFMKDYVNYIRRKKFNTSLCHVQLQRNSGIYFKSGLYISDLKVRDTRRSSWALASILMFLYGIYGKVKCIGPFGNPGIMLFSETIRQMCCTLVYTPLGKQRSTISRS</sequence>
<dbReference type="EMBL" id="CM035419">
    <property type="protein sequence ID" value="KAH7416381.1"/>
    <property type="molecule type" value="Genomic_DNA"/>
</dbReference>